<dbReference type="EMBL" id="BMHV01000011">
    <property type="protein sequence ID" value="GGF64180.1"/>
    <property type="molecule type" value="Genomic_DNA"/>
</dbReference>
<dbReference type="RefSeq" id="WP_188663994.1">
    <property type="nucleotide sequence ID" value="NZ_BMHV01000011.1"/>
</dbReference>
<name>A0A917C0I9_9PROT</name>
<organism evidence="1 2">
    <name type="scientific">Terasakiella brassicae</name>
    <dbReference type="NCBI Taxonomy" id="1634917"/>
    <lineage>
        <taxon>Bacteria</taxon>
        <taxon>Pseudomonadati</taxon>
        <taxon>Pseudomonadota</taxon>
        <taxon>Alphaproteobacteria</taxon>
        <taxon>Rhodospirillales</taxon>
        <taxon>Terasakiellaceae</taxon>
        <taxon>Terasakiella</taxon>
    </lineage>
</organism>
<keyword evidence="2" id="KW-1185">Reference proteome</keyword>
<sequence length="479" mass="54417">MIKCFWYVLLGGLIAFSPYRALAVEFCDMQSVVATYKAALHRKKYGDVESAQNTFLKLAHAAVAPAQRHVAEYFLEEARGDMALEKAIMWSQLAAWGGDSAARDIVKRAVDSARHQVANTGLAWAKDWRPSKVDCGLGAGEQQKGDDFQVVGRFPIIRHEKLDEDIFAAFATRLGEALNEVEAVAPYFAPLVQLIPALEILPSGEGSDRFIQWGEENEWVQVSAGFLHDQSPRQLAYSLVLAAQRHLFAKLDDAEFQDQIATRYGNIKIYGSLYGDVKTKEFLSQMSEAIKQARELPVILRDKVNFLDEIHYMPPSRFHDRRFPDSKLFATYDYRRSHPEKRMMIVTHEMAFQTTEELILELVRVGELAQQHVRIERMKGQVNSKKREDAILQALQGNLKKMEEAFTGQTAKKQESVATWEANGPDSITKVYCDSVYAQVKAAIALKMDAIRTNQTIKFRNCVKARKLWRDYRSGETKK</sequence>
<dbReference type="Proteomes" id="UP000632498">
    <property type="component" value="Unassembled WGS sequence"/>
</dbReference>
<evidence type="ECO:0000313" key="2">
    <source>
        <dbReference type="Proteomes" id="UP000632498"/>
    </source>
</evidence>
<comment type="caution">
    <text evidence="1">The sequence shown here is derived from an EMBL/GenBank/DDBJ whole genome shotgun (WGS) entry which is preliminary data.</text>
</comment>
<dbReference type="AlphaFoldDB" id="A0A917C0I9"/>
<gene>
    <name evidence="1" type="ORF">GCM10011332_17780</name>
</gene>
<protein>
    <submittedName>
        <fullName evidence="1">Uncharacterized protein</fullName>
    </submittedName>
</protein>
<evidence type="ECO:0000313" key="1">
    <source>
        <dbReference type="EMBL" id="GGF64180.1"/>
    </source>
</evidence>
<accession>A0A917C0I9</accession>
<reference evidence="1" key="1">
    <citation type="journal article" date="2014" name="Int. J. Syst. Evol. Microbiol.">
        <title>Complete genome sequence of Corynebacterium casei LMG S-19264T (=DSM 44701T), isolated from a smear-ripened cheese.</title>
        <authorList>
            <consortium name="US DOE Joint Genome Institute (JGI-PGF)"/>
            <person name="Walter F."/>
            <person name="Albersmeier A."/>
            <person name="Kalinowski J."/>
            <person name="Ruckert C."/>
        </authorList>
    </citation>
    <scope>NUCLEOTIDE SEQUENCE</scope>
    <source>
        <strain evidence="1">CGMCC 1.15254</strain>
    </source>
</reference>
<reference evidence="1" key="2">
    <citation type="submission" date="2020-09" db="EMBL/GenBank/DDBJ databases">
        <authorList>
            <person name="Sun Q."/>
            <person name="Zhou Y."/>
        </authorList>
    </citation>
    <scope>NUCLEOTIDE SEQUENCE</scope>
    <source>
        <strain evidence="1">CGMCC 1.15254</strain>
    </source>
</reference>
<proteinExistence type="predicted"/>